<keyword evidence="2" id="KW-1185">Reference proteome</keyword>
<gene>
    <name evidence="1" type="ORF">BU25DRAFT_419852</name>
</gene>
<reference evidence="1" key="1">
    <citation type="journal article" date="2020" name="Stud. Mycol.">
        <title>101 Dothideomycetes genomes: a test case for predicting lifestyles and emergence of pathogens.</title>
        <authorList>
            <person name="Haridas S."/>
            <person name="Albert R."/>
            <person name="Binder M."/>
            <person name="Bloem J."/>
            <person name="Labutti K."/>
            <person name="Salamov A."/>
            <person name="Andreopoulos B."/>
            <person name="Baker S."/>
            <person name="Barry K."/>
            <person name="Bills G."/>
            <person name="Bluhm B."/>
            <person name="Cannon C."/>
            <person name="Castanera R."/>
            <person name="Culley D."/>
            <person name="Daum C."/>
            <person name="Ezra D."/>
            <person name="Gonzalez J."/>
            <person name="Henrissat B."/>
            <person name="Kuo A."/>
            <person name="Liang C."/>
            <person name="Lipzen A."/>
            <person name="Lutzoni F."/>
            <person name="Magnuson J."/>
            <person name="Mondo S."/>
            <person name="Nolan M."/>
            <person name="Ohm R."/>
            <person name="Pangilinan J."/>
            <person name="Park H.-J."/>
            <person name="Ramirez L."/>
            <person name="Alfaro M."/>
            <person name="Sun H."/>
            <person name="Tritt A."/>
            <person name="Yoshinaga Y."/>
            <person name="Zwiers L.-H."/>
            <person name="Turgeon B."/>
            <person name="Goodwin S."/>
            <person name="Spatafora J."/>
            <person name="Crous P."/>
            <person name="Grigoriev I."/>
        </authorList>
    </citation>
    <scope>NUCLEOTIDE SEQUENCE</scope>
    <source>
        <strain evidence="1">CBS 525.71</strain>
    </source>
</reference>
<dbReference type="EMBL" id="MU006709">
    <property type="protein sequence ID" value="KAF2629542.1"/>
    <property type="molecule type" value="Genomic_DNA"/>
</dbReference>
<dbReference type="Proteomes" id="UP000799754">
    <property type="component" value="Unassembled WGS sequence"/>
</dbReference>
<name>A0ACB6S8S8_9PLEO</name>
<sequence length="137" mass="15262">MSGPKTTPDTKTVRRNLEAFQVPGALLEVHLPRTVKEAMVACAQLEQRYLWVDRLCILQADKTNQICTMDKICLSAQHVIIAYGSENMHPGLSGVSRPRPQTQMSVSFAGLAVTSEGFDDFCDSEFKGCIRQERGWT</sequence>
<proteinExistence type="predicted"/>
<protein>
    <submittedName>
        <fullName evidence="1">Uncharacterized protein</fullName>
    </submittedName>
</protein>
<comment type="caution">
    <text evidence="1">The sequence shown here is derived from an EMBL/GenBank/DDBJ whole genome shotgun (WGS) entry which is preliminary data.</text>
</comment>
<organism evidence="1 2">
    <name type="scientific">Macroventuria anomochaeta</name>
    <dbReference type="NCBI Taxonomy" id="301207"/>
    <lineage>
        <taxon>Eukaryota</taxon>
        <taxon>Fungi</taxon>
        <taxon>Dikarya</taxon>
        <taxon>Ascomycota</taxon>
        <taxon>Pezizomycotina</taxon>
        <taxon>Dothideomycetes</taxon>
        <taxon>Pleosporomycetidae</taxon>
        <taxon>Pleosporales</taxon>
        <taxon>Pleosporineae</taxon>
        <taxon>Didymellaceae</taxon>
        <taxon>Macroventuria</taxon>
    </lineage>
</organism>
<evidence type="ECO:0000313" key="2">
    <source>
        <dbReference type="Proteomes" id="UP000799754"/>
    </source>
</evidence>
<accession>A0ACB6S8S8</accession>
<evidence type="ECO:0000313" key="1">
    <source>
        <dbReference type="EMBL" id="KAF2629542.1"/>
    </source>
</evidence>